<dbReference type="GO" id="GO:0016627">
    <property type="term" value="F:oxidoreductase activity, acting on the CH-CH group of donors"/>
    <property type="evidence" value="ECO:0007669"/>
    <property type="project" value="InterPro"/>
</dbReference>
<dbReference type="STRING" id="228230.RMCC_1656"/>
<organism evidence="9 10">
    <name type="scientific">Mycolicibacterium canariasense</name>
    <name type="common">Mycobacterium canariasense</name>
    <dbReference type="NCBI Taxonomy" id="228230"/>
    <lineage>
        <taxon>Bacteria</taxon>
        <taxon>Bacillati</taxon>
        <taxon>Actinomycetota</taxon>
        <taxon>Actinomycetes</taxon>
        <taxon>Mycobacteriales</taxon>
        <taxon>Mycobacteriaceae</taxon>
        <taxon>Mycolicibacterium</taxon>
    </lineage>
</organism>
<dbReference type="Pfam" id="PF02771">
    <property type="entry name" value="Acyl-CoA_dh_N"/>
    <property type="match status" value="2"/>
</dbReference>
<accession>A0A100WAT0</accession>
<dbReference type="FunFam" id="2.40.110.10:FF:000011">
    <property type="entry name" value="Acyl-CoA dehydrogenase FadE34"/>
    <property type="match status" value="1"/>
</dbReference>
<protein>
    <submittedName>
        <fullName evidence="9">Acyl-CoA dehydrogenase fadE34</fullName>
    </submittedName>
</protein>
<feature type="domain" description="Acyl-CoA dehydrogenase/oxidase C-terminal" evidence="6">
    <location>
        <begin position="207"/>
        <end position="332"/>
    </location>
</feature>
<dbReference type="EMBL" id="BCSY01000035">
    <property type="protein sequence ID" value="GAS94690.1"/>
    <property type="molecule type" value="Genomic_DNA"/>
</dbReference>
<dbReference type="InterPro" id="IPR037069">
    <property type="entry name" value="AcylCoA_DH/ox_N_sf"/>
</dbReference>
<dbReference type="InterPro" id="IPR009075">
    <property type="entry name" value="AcylCo_DH/oxidase_C"/>
</dbReference>
<dbReference type="Pfam" id="PF00441">
    <property type="entry name" value="Acyl-CoA_dh_1"/>
    <property type="match status" value="2"/>
</dbReference>
<dbReference type="Pfam" id="PF02770">
    <property type="entry name" value="Acyl-CoA_dh_M"/>
    <property type="match status" value="1"/>
</dbReference>
<comment type="similarity">
    <text evidence="2">Belongs to the acyl-CoA dehydrogenase family.</text>
</comment>
<dbReference type="GO" id="GO:0005886">
    <property type="term" value="C:plasma membrane"/>
    <property type="evidence" value="ECO:0007669"/>
    <property type="project" value="TreeGrafter"/>
</dbReference>
<evidence type="ECO:0000256" key="2">
    <source>
        <dbReference type="ARBA" id="ARBA00009347"/>
    </source>
</evidence>
<keyword evidence="5" id="KW-0560">Oxidoreductase</keyword>
<comment type="caution">
    <text evidence="9">The sequence shown here is derived from an EMBL/GenBank/DDBJ whole genome shotgun (WGS) entry which is preliminary data.</text>
</comment>
<dbReference type="GO" id="GO:0050660">
    <property type="term" value="F:flavin adenine dinucleotide binding"/>
    <property type="evidence" value="ECO:0007669"/>
    <property type="project" value="InterPro"/>
</dbReference>
<dbReference type="SUPFAM" id="SSF47203">
    <property type="entry name" value="Acyl-CoA dehydrogenase C-terminal domain-like"/>
    <property type="match status" value="2"/>
</dbReference>
<evidence type="ECO:0000256" key="3">
    <source>
        <dbReference type="ARBA" id="ARBA00022630"/>
    </source>
</evidence>
<dbReference type="AlphaFoldDB" id="A0A100WAT0"/>
<dbReference type="RefSeq" id="WP_062655939.1">
    <property type="nucleotide sequence ID" value="NZ_BCSY01000035.1"/>
</dbReference>
<proteinExistence type="inferred from homology"/>
<evidence type="ECO:0000259" key="8">
    <source>
        <dbReference type="Pfam" id="PF02771"/>
    </source>
</evidence>
<evidence type="ECO:0000256" key="4">
    <source>
        <dbReference type="ARBA" id="ARBA00022827"/>
    </source>
</evidence>
<dbReference type="InterPro" id="IPR046373">
    <property type="entry name" value="Acyl-CoA_Oxase/DH_mid-dom_sf"/>
</dbReference>
<dbReference type="Gene3D" id="2.40.110.10">
    <property type="entry name" value="Butyryl-CoA Dehydrogenase, subunit A, domain 2"/>
    <property type="match status" value="1"/>
</dbReference>
<keyword evidence="4" id="KW-0274">FAD</keyword>
<sequence>MSVLSSRADTSEQFAARELVRSWAASSNSITAVRNVELGDPAAWRGPYDAFAQLGAFGVAVPEEHGGAGSGVEDLLGMVDEAAAALVPGPVATTALATLVVDDPAVLESLAAGERSAGLALESDITYDGGTASGSAKWVLGADASGVLVLPAGAVWILVDAAADGVCIESLQATDFSRPLARVTLTAAPAQQVSAPAQRVRDLAATVLATEAAGLARWLLQTATEYAKVREQFGKPIGSFQAVKHMCAEMLLRSQQAAVAAADAAAAAADDPDGSQLSIAAAVAAAVGIEAAKENARDCIQVLGGIGITWEHDAHLYLRRAYALSQFLGGRSRWLRRTAELTRAGVRRQLHVDVTEAEAVRPEITAAVADIAALPEDQRQRALAEAGLLAPHWPTPYGRNATPAEQLVIDQELAAAHVARPDISIGWWAAPTILAHGTPEQIEKFIPGTLTGDIYWCQLFSEPGAGSDLAALRTKAVRAEVDGTSGWKLTGQKVWTSNAHRSNWGICLARTNPDAPKHKGITYFLVDMSAPGIDIRPLREITGEALFNEVFFDDLFVPDEQVVGPVDGGWPLARTTLANERVAIATGGALDKGMEHLLGVIGDRELDGAEADRLGTLIVAAQVGSLLDQLIARMAVGGHDPGAPSSVRKLIGVRYRQGLSETIMDSLDGAGIVDSPDVRYFLNTRCLSIAGGTEQILLTLAGERLLGLPR</sequence>
<keyword evidence="10" id="KW-1185">Reference proteome</keyword>
<dbReference type="InterPro" id="IPR009100">
    <property type="entry name" value="AcylCoA_DH/oxidase_NM_dom_sf"/>
</dbReference>
<feature type="domain" description="Acyl-CoA oxidase/dehydrogenase middle" evidence="7">
    <location>
        <begin position="457"/>
        <end position="554"/>
    </location>
</feature>
<dbReference type="Gene3D" id="1.20.140.10">
    <property type="entry name" value="Butyryl-CoA Dehydrogenase, subunit A, domain 3"/>
    <property type="match status" value="2"/>
</dbReference>
<evidence type="ECO:0000259" key="7">
    <source>
        <dbReference type="Pfam" id="PF02770"/>
    </source>
</evidence>
<keyword evidence="3" id="KW-0285">Flavoprotein</keyword>
<evidence type="ECO:0000256" key="1">
    <source>
        <dbReference type="ARBA" id="ARBA00001974"/>
    </source>
</evidence>
<dbReference type="Gene3D" id="1.10.540.10">
    <property type="entry name" value="Acyl-CoA dehydrogenase/oxidase, N-terminal domain"/>
    <property type="match status" value="2"/>
</dbReference>
<feature type="domain" description="Acyl-CoA dehydrogenase/oxidase C-terminal" evidence="6">
    <location>
        <begin position="568"/>
        <end position="706"/>
    </location>
</feature>
<evidence type="ECO:0000259" key="6">
    <source>
        <dbReference type="Pfam" id="PF00441"/>
    </source>
</evidence>
<name>A0A100WAT0_MYCCR</name>
<dbReference type="InterPro" id="IPR006091">
    <property type="entry name" value="Acyl-CoA_Oxase/DH_mid-dom"/>
</dbReference>
<evidence type="ECO:0000256" key="5">
    <source>
        <dbReference type="ARBA" id="ARBA00023002"/>
    </source>
</evidence>
<feature type="domain" description="Acyl-CoA dehydrogenase/oxidase N-terminal" evidence="8">
    <location>
        <begin position="369"/>
        <end position="453"/>
    </location>
</feature>
<dbReference type="InterPro" id="IPR013786">
    <property type="entry name" value="AcylCoA_DH/ox_N"/>
</dbReference>
<dbReference type="SUPFAM" id="SSF56645">
    <property type="entry name" value="Acyl-CoA dehydrogenase NM domain-like"/>
    <property type="match status" value="2"/>
</dbReference>
<gene>
    <name evidence="9" type="ORF">RMCC_1656</name>
</gene>
<reference evidence="10" key="1">
    <citation type="journal article" date="2016" name="Genome Announc.">
        <title>Draft Genome Sequences of Five Rapidly Growing Mycobacterium Species, M. thermoresistibile, M. fortuitum subsp. acetamidolyticum, M. canariasense, M. brisbanense, and M. novocastrense.</title>
        <authorList>
            <person name="Katahira K."/>
            <person name="Ogura Y."/>
            <person name="Gotoh Y."/>
            <person name="Hayashi T."/>
        </authorList>
    </citation>
    <scope>NUCLEOTIDE SEQUENCE [LARGE SCALE GENOMIC DNA]</scope>
    <source>
        <strain evidence="10">JCM15298</strain>
    </source>
</reference>
<feature type="domain" description="Acyl-CoA dehydrogenase/oxidase N-terminal" evidence="8">
    <location>
        <begin position="10"/>
        <end position="95"/>
    </location>
</feature>
<dbReference type="Proteomes" id="UP000069443">
    <property type="component" value="Unassembled WGS sequence"/>
</dbReference>
<evidence type="ECO:0000313" key="10">
    <source>
        <dbReference type="Proteomes" id="UP000069443"/>
    </source>
</evidence>
<dbReference type="InterPro" id="IPR036250">
    <property type="entry name" value="AcylCo_DH-like_C"/>
</dbReference>
<comment type="cofactor">
    <cofactor evidence="1">
        <name>FAD</name>
        <dbReference type="ChEBI" id="CHEBI:57692"/>
    </cofactor>
</comment>
<dbReference type="PANTHER" id="PTHR43292">
    <property type="entry name" value="ACYL-COA DEHYDROGENASE"/>
    <property type="match status" value="1"/>
</dbReference>
<reference evidence="10" key="2">
    <citation type="submission" date="2016-02" db="EMBL/GenBank/DDBJ databases">
        <title>Draft genome sequence of five rapidly growing Mycobacterium species.</title>
        <authorList>
            <person name="Katahira K."/>
            <person name="Gotou Y."/>
            <person name="Iida K."/>
            <person name="Ogura Y."/>
            <person name="Hayashi T."/>
        </authorList>
    </citation>
    <scope>NUCLEOTIDE SEQUENCE [LARGE SCALE GENOMIC DNA]</scope>
    <source>
        <strain evidence="10">JCM15298</strain>
    </source>
</reference>
<dbReference type="InterPro" id="IPR052161">
    <property type="entry name" value="Mycobact_Acyl-CoA_DH"/>
</dbReference>
<dbReference type="OrthoDB" id="3964153at2"/>
<evidence type="ECO:0000313" key="9">
    <source>
        <dbReference type="EMBL" id="GAS94690.1"/>
    </source>
</evidence>
<dbReference type="PANTHER" id="PTHR43292:SF4">
    <property type="entry name" value="ACYL-COA DEHYDROGENASE FADE34"/>
    <property type="match status" value="1"/>
</dbReference>